<evidence type="ECO:0000313" key="1">
    <source>
        <dbReference type="EMBL" id="GAA1668292.1"/>
    </source>
</evidence>
<proteinExistence type="predicted"/>
<gene>
    <name evidence="1" type="ORF">GCM10009807_10520</name>
</gene>
<comment type="caution">
    <text evidence="1">The sequence shown here is derived from an EMBL/GenBank/DDBJ whole genome shotgun (WGS) entry which is preliminary data.</text>
</comment>
<dbReference type="Proteomes" id="UP001500596">
    <property type="component" value="Unassembled WGS sequence"/>
</dbReference>
<protein>
    <submittedName>
        <fullName evidence="1">Uncharacterized protein</fullName>
    </submittedName>
</protein>
<dbReference type="EMBL" id="BAAAPK010000001">
    <property type="protein sequence ID" value="GAA1668292.1"/>
    <property type="molecule type" value="Genomic_DNA"/>
</dbReference>
<accession>A0ABN2GAX0</accession>
<name>A0ABN2GAX0_9MICO</name>
<organism evidence="1 2">
    <name type="scientific">Microbacterium lacus</name>
    <dbReference type="NCBI Taxonomy" id="415217"/>
    <lineage>
        <taxon>Bacteria</taxon>
        <taxon>Bacillati</taxon>
        <taxon>Actinomycetota</taxon>
        <taxon>Actinomycetes</taxon>
        <taxon>Micrococcales</taxon>
        <taxon>Microbacteriaceae</taxon>
        <taxon>Microbacterium</taxon>
    </lineage>
</organism>
<sequence>MLNRLKRRLDRAVLHRVEKEMSEQLDAQLQRRQLSPDSVTRRLADYEARLGGLQADYSFLRSEFDRLAPQLSALEYRFERLRDRVGDDVADDGAALRQAQLEHERARIRLELASHYEERLRRLEGGAHA</sequence>
<keyword evidence="2" id="KW-1185">Reference proteome</keyword>
<reference evidence="1 2" key="1">
    <citation type="journal article" date="2019" name="Int. J. Syst. Evol. Microbiol.">
        <title>The Global Catalogue of Microorganisms (GCM) 10K type strain sequencing project: providing services to taxonomists for standard genome sequencing and annotation.</title>
        <authorList>
            <consortium name="The Broad Institute Genomics Platform"/>
            <consortium name="The Broad Institute Genome Sequencing Center for Infectious Disease"/>
            <person name="Wu L."/>
            <person name="Ma J."/>
        </authorList>
    </citation>
    <scope>NUCLEOTIDE SEQUENCE [LARGE SCALE GENOMIC DNA]</scope>
    <source>
        <strain evidence="1 2">JCM 15575</strain>
    </source>
</reference>
<evidence type="ECO:0000313" key="2">
    <source>
        <dbReference type="Proteomes" id="UP001500596"/>
    </source>
</evidence>